<feature type="domain" description="Fibronectin type-III" evidence="12">
    <location>
        <begin position="428"/>
        <end position="521"/>
    </location>
</feature>
<feature type="domain" description="Fibronectin type-III" evidence="12">
    <location>
        <begin position="829"/>
        <end position="921"/>
    </location>
</feature>
<dbReference type="InterPro" id="IPR036116">
    <property type="entry name" value="FN3_sf"/>
</dbReference>
<evidence type="ECO:0000256" key="6">
    <source>
        <dbReference type="ARBA" id="ARBA00023136"/>
    </source>
</evidence>
<feature type="region of interest" description="Disordered" evidence="10">
    <location>
        <begin position="1772"/>
        <end position="1813"/>
    </location>
</feature>
<dbReference type="Pfam" id="PF00041">
    <property type="entry name" value="fn3"/>
    <property type="match status" value="6"/>
</dbReference>
<name>A0A7M7NMJ8_STRPU</name>
<dbReference type="InterPro" id="IPR003599">
    <property type="entry name" value="Ig_sub"/>
</dbReference>
<feature type="region of interest" description="Disordered" evidence="10">
    <location>
        <begin position="1708"/>
        <end position="1748"/>
    </location>
</feature>
<feature type="region of interest" description="Disordered" evidence="10">
    <location>
        <begin position="1614"/>
        <end position="1666"/>
    </location>
</feature>
<dbReference type="SUPFAM" id="SSF49265">
    <property type="entry name" value="Fibronectin type III"/>
    <property type="match status" value="4"/>
</dbReference>
<feature type="region of interest" description="Disordered" evidence="10">
    <location>
        <begin position="1942"/>
        <end position="1997"/>
    </location>
</feature>
<reference evidence="14" key="1">
    <citation type="submission" date="2015-02" db="EMBL/GenBank/DDBJ databases">
        <title>Genome sequencing for Strongylocentrotus purpuratus.</title>
        <authorList>
            <person name="Murali S."/>
            <person name="Liu Y."/>
            <person name="Vee V."/>
            <person name="English A."/>
            <person name="Wang M."/>
            <person name="Skinner E."/>
            <person name="Han Y."/>
            <person name="Muzny D.M."/>
            <person name="Worley K.C."/>
            <person name="Gibbs R.A."/>
        </authorList>
    </citation>
    <scope>NUCLEOTIDE SEQUENCE</scope>
</reference>
<keyword evidence="7" id="KW-1015">Disulfide bond</keyword>
<dbReference type="PRINTS" id="PR00014">
    <property type="entry name" value="FNTYPEIII"/>
</dbReference>
<dbReference type="InterPro" id="IPR010560">
    <property type="entry name" value="Neogenin_C"/>
</dbReference>
<dbReference type="GO" id="GO:0098609">
    <property type="term" value="P:cell-cell adhesion"/>
    <property type="evidence" value="ECO:0000318"/>
    <property type="project" value="GO_Central"/>
</dbReference>
<feature type="compositionally biased region" description="Low complexity" evidence="10">
    <location>
        <begin position="1722"/>
        <end position="1740"/>
    </location>
</feature>
<evidence type="ECO:0000256" key="2">
    <source>
        <dbReference type="ARBA" id="ARBA00009588"/>
    </source>
</evidence>
<dbReference type="PROSITE" id="PS50835">
    <property type="entry name" value="IG_LIKE"/>
    <property type="match status" value="3"/>
</dbReference>
<evidence type="ECO:0000256" key="4">
    <source>
        <dbReference type="ARBA" id="ARBA00022737"/>
    </source>
</evidence>
<dbReference type="SMART" id="SM00408">
    <property type="entry name" value="IGc2"/>
    <property type="match status" value="4"/>
</dbReference>
<accession>A0A7M7NMJ8</accession>
<dbReference type="InParanoid" id="A0A7M7NMJ8"/>
<feature type="domain" description="Fibronectin type-III" evidence="12">
    <location>
        <begin position="528"/>
        <end position="622"/>
    </location>
</feature>
<dbReference type="GO" id="GO:0016020">
    <property type="term" value="C:membrane"/>
    <property type="evidence" value="ECO:0007669"/>
    <property type="project" value="UniProtKB-SubCell"/>
</dbReference>
<comment type="subcellular location">
    <subcellularLocation>
        <location evidence="1">Membrane</location>
        <topology evidence="1">Single-pass type I membrane protein</topology>
    </subcellularLocation>
</comment>
<feature type="compositionally biased region" description="Polar residues" evidence="10">
    <location>
        <begin position="1435"/>
        <end position="1462"/>
    </location>
</feature>
<keyword evidence="4" id="KW-0677">Repeat</keyword>
<proteinExistence type="inferred from homology"/>
<dbReference type="KEGG" id="spu:100891979"/>
<keyword evidence="5" id="KW-1133">Transmembrane helix</keyword>
<dbReference type="InterPro" id="IPR003598">
    <property type="entry name" value="Ig_sub2"/>
</dbReference>
<evidence type="ECO:0000256" key="8">
    <source>
        <dbReference type="ARBA" id="ARBA00023180"/>
    </source>
</evidence>
<evidence type="ECO:0000256" key="3">
    <source>
        <dbReference type="ARBA" id="ARBA00022692"/>
    </source>
</evidence>
<evidence type="ECO:0000313" key="13">
    <source>
        <dbReference type="EnsemblMetazoa" id="XP_030838870"/>
    </source>
</evidence>
<evidence type="ECO:0000259" key="12">
    <source>
        <dbReference type="PROSITE" id="PS50853"/>
    </source>
</evidence>
<feature type="compositionally biased region" description="Polar residues" evidence="10">
    <location>
        <begin position="1299"/>
        <end position="1310"/>
    </location>
</feature>
<feature type="domain" description="Ig-like" evidence="11">
    <location>
        <begin position="293"/>
        <end position="380"/>
    </location>
</feature>
<dbReference type="InterPro" id="IPR036179">
    <property type="entry name" value="Ig-like_dom_sf"/>
</dbReference>
<keyword evidence="9" id="KW-0393">Immunoglobulin domain</keyword>
<feature type="region of interest" description="Disordered" evidence="10">
    <location>
        <begin position="1299"/>
        <end position="1326"/>
    </location>
</feature>
<feature type="domain" description="Fibronectin type-III" evidence="12">
    <location>
        <begin position="624"/>
        <end position="719"/>
    </location>
</feature>
<feature type="compositionally biased region" description="Polar residues" evidence="10">
    <location>
        <begin position="1958"/>
        <end position="1989"/>
    </location>
</feature>
<feature type="domain" description="Fibronectin type-III" evidence="12">
    <location>
        <begin position="935"/>
        <end position="1032"/>
    </location>
</feature>
<reference evidence="13" key="2">
    <citation type="submission" date="2021-01" db="UniProtKB">
        <authorList>
            <consortium name="EnsemblMetazoa"/>
        </authorList>
    </citation>
    <scope>IDENTIFICATION</scope>
</reference>
<dbReference type="SMART" id="SM00409">
    <property type="entry name" value="IG"/>
    <property type="match status" value="4"/>
</dbReference>
<sequence>MEPRDALVVNGTGLTLNCSAQLSDDVDIEWYKNENYINVRNSQYYNLLPTGALQIMAGTPAQQLTGVYYCTSYVKALGLIESRKAHVTLATLGEIRSPFGVTVYPGDTARFECEVNGTVPKTTTWLKDRQTIDLTEERYASRYTLLPSGALEIRDVREGDAGRYRCKVESLLLPDQRRRSTDAELVVRSDPAPAQRPEDLAFLVAPGPSQIEALIGSTITLEAATTEPATLEWYKGEKKINMQGDHYRRLGQGSLQITDLGEIDTGIYRVVAISILDQSRVERGVTVVVQVPPEFLEMPTNTYARLGSTKTLPCTVYGIPTPSIQWKSHGDDIDLVANGDFLSVDNQGLTIQDLTDQDSGIYQCLASNRWGNIQATAQLIVLPEGVDPPPLPLPIPTIPRPIDVPDPLPTELPVLPDEETPTGPVATAPLDLSAISVQPQSITLSWRPPTVVPGSLLRYQLYLQKDEEGARKRLVDVNKDTLTKMVTDLLPNQAYRIWVVAENNNGLGASSNVIIVTTPDDTRVTPDEVTDMRAIPLSSTSMELSWRPPFDTHGDLMNYIVRVTDEMMGSTMEREVAPSDNSLVLDNLDVYTLYEMTVIPYNANGAGGTSTIDARTPGADPTGMPTNVSVNPAPAVPNALDISWVPPPIHERNGEIMEYKLRYRVRGGEGIPVTIMGKATSYRIEDLERETDYEVRIAMVNVNGTGPFTEWIAGRTEVLAPNENIPPPPPTVIETRTFAHQITMHWSHPEAAIVLVEGYILGYGENIPDITVLELDGSTRYVELENLKVNTNYVIKLRAFNKAGEGQPVFENVRTSTDGSTGFEKTMQTPSELIATPESSRAILLTWYDPNPASLEEGVIRYYSLVYSRNNGPTYYANATQPQFLVTGLKPATMYDFQVMVTEGQKASKFSIITSAETMNADIINRHPYQVPDSAPQELTVSDFTNTSSSLVVAWQPPLHPNGDVTRYILFYGPKGTTNPSEIVRQEVGGETLTTFVHDLDANSEYDFSIQAVNGAGIGPISDVVTHRTKGAGAAAYPVDDVAFPWWLWLAIALACLFLIALAIALLFCIVCGCCRCCLRCCPGCASLCDDIYACLEPCGACLAGCASGCCPCCCEDEDDCAKCWTKCCCGVPCCVCCGKDYKERRAKAELTGYKSVSNGKAIHATNATQVEGNPPDLWADELIMKQMGGKNMATPSEMESLNKSEIESETHFANHAQQQQDRYSFTDRRVSFVDVAPINYIRVSESYIPTQRRQVQESVQRSARPANYANVKKGEKPNVNINTTNVRIEEVKNEYQGNDAYSTLGSNHSEFPETRTRENSDSQQSAVGYHDGQIVTFPDGQIVASSGLAPNPLTVTFEETTTTHSVEKMVPQSDGSNVKTLSSHQTFAKSYSTSDASRDRNLQTILQDGLDKGPLAIDIPQYAEQPLKAITAPTVSSLNEQSSYRNRYNTSQDGSNTSTGFSPGGLRDYNYSSSENAQREYNNYNTMDSGIDTGRRHDYQTGSLRTNPRGGMVENSSYEETQHYIVPEHSPASPPLGHSAISPTFHDVPRITSPVDMGSSPPPLSPMMSRGLTQDTHLSSSAMTLPMSTSRGLGTDNGNYKSSSSYQYRSASNIGDMTHRGGESHGSSTMSGIGGNRNKWYMGEGSGSGTNGSTSAFTPNLSESRDIDRETSFANSVYSGSKVHAASSDYATDSRVHAPLSTNHQDDLLSSAPISNGSALSHKSSSYRYDSSGLSNTGGLSTGTGGVSSGGGGSMSYGGVGGGSGLSNGTSADAGRYSSSHSMSGSRYSSNNNNSTGELFSDTDAEVASTMSRARSQEVLYHRPPIPQSSYLPPPPHHHHHRPPPPEAVLRRAHSANFFRETNDPAMDYAFVGGDDTVSEIGMSEYARRQARVMARVNHSLKQRVISKAMSLDHVAVQQMVDRRRDNLVNTQTYDFMSNASTRSAMSDRPPYVYSSGYHSDTNASSQDESGSQNSGTAPRTNPLSSFTVPAPPPHYQHPQAKVRITAPTYSPLKRGQPGPGRGRAQPMAVITPKAPDVTYRGIGDGNSPGSTVRTFSAEDLNAEMMHLEGLMKDLNEITQSELQN</sequence>
<dbReference type="PANTHER" id="PTHR44170">
    <property type="entry name" value="PROTEIN SIDEKICK"/>
    <property type="match status" value="1"/>
</dbReference>
<organism evidence="13 14">
    <name type="scientific">Strongylocentrotus purpuratus</name>
    <name type="common">Purple sea urchin</name>
    <dbReference type="NCBI Taxonomy" id="7668"/>
    <lineage>
        <taxon>Eukaryota</taxon>
        <taxon>Metazoa</taxon>
        <taxon>Echinodermata</taxon>
        <taxon>Eleutherozoa</taxon>
        <taxon>Echinozoa</taxon>
        <taxon>Echinoidea</taxon>
        <taxon>Euechinoidea</taxon>
        <taxon>Echinacea</taxon>
        <taxon>Camarodonta</taxon>
        <taxon>Echinidea</taxon>
        <taxon>Strongylocentrotidae</taxon>
        <taxon>Strongylocentrotus</taxon>
    </lineage>
</organism>
<protein>
    <submittedName>
        <fullName evidence="13">Uncharacterized protein</fullName>
    </submittedName>
</protein>
<dbReference type="RefSeq" id="XP_030838870.1">
    <property type="nucleotide sequence ID" value="XM_030983010.1"/>
</dbReference>
<dbReference type="Proteomes" id="UP000007110">
    <property type="component" value="Unassembled WGS sequence"/>
</dbReference>
<dbReference type="SMART" id="SM00060">
    <property type="entry name" value="FN3"/>
    <property type="match status" value="6"/>
</dbReference>
<evidence type="ECO:0000256" key="5">
    <source>
        <dbReference type="ARBA" id="ARBA00022989"/>
    </source>
</evidence>
<dbReference type="CDD" id="cd00063">
    <property type="entry name" value="FN3"/>
    <property type="match status" value="6"/>
</dbReference>
<dbReference type="Gene3D" id="2.60.40.10">
    <property type="entry name" value="Immunoglobulins"/>
    <property type="match status" value="10"/>
</dbReference>
<dbReference type="GeneID" id="100891979"/>
<feature type="region of interest" description="Disordered" evidence="10">
    <location>
        <begin position="1485"/>
        <end position="1512"/>
    </location>
</feature>
<dbReference type="EnsemblMetazoa" id="XM_030983010">
    <property type="protein sequence ID" value="XP_030838870"/>
    <property type="gene ID" value="LOC100891979"/>
</dbReference>
<dbReference type="PANTHER" id="PTHR44170:SF29">
    <property type="entry name" value="NEOGENIN"/>
    <property type="match status" value="1"/>
</dbReference>
<dbReference type="FunFam" id="2.60.40.10:FF:000028">
    <property type="entry name" value="Neuronal cell adhesion molecule"/>
    <property type="match status" value="1"/>
</dbReference>
<feature type="domain" description="Ig-like" evidence="11">
    <location>
        <begin position="106"/>
        <end position="186"/>
    </location>
</feature>
<dbReference type="Pfam" id="PF13927">
    <property type="entry name" value="Ig_3"/>
    <property type="match status" value="1"/>
</dbReference>
<dbReference type="InterPro" id="IPR013098">
    <property type="entry name" value="Ig_I-set"/>
</dbReference>
<evidence type="ECO:0000256" key="1">
    <source>
        <dbReference type="ARBA" id="ARBA00004479"/>
    </source>
</evidence>
<dbReference type="InterPro" id="IPR013783">
    <property type="entry name" value="Ig-like_fold"/>
</dbReference>
<dbReference type="PROSITE" id="PS50853">
    <property type="entry name" value="FN3"/>
    <property type="match status" value="6"/>
</dbReference>
<dbReference type="InterPro" id="IPR007110">
    <property type="entry name" value="Ig-like_dom"/>
</dbReference>
<evidence type="ECO:0000313" key="14">
    <source>
        <dbReference type="Proteomes" id="UP000007110"/>
    </source>
</evidence>
<feature type="region of interest" description="Disordered" evidence="10">
    <location>
        <begin position="1435"/>
        <end position="1472"/>
    </location>
</feature>
<feature type="compositionally biased region" description="Low complexity" evidence="10">
    <location>
        <begin position="1779"/>
        <end position="1796"/>
    </location>
</feature>
<dbReference type="OMA" id="GCASACC"/>
<dbReference type="FunFam" id="2.60.40.10:FF:000004">
    <property type="entry name" value="DCC isoform 1"/>
    <property type="match status" value="1"/>
</dbReference>
<feature type="compositionally biased region" description="Basic and acidic residues" evidence="10">
    <location>
        <begin position="1311"/>
        <end position="1321"/>
    </location>
</feature>
<evidence type="ECO:0000256" key="9">
    <source>
        <dbReference type="ARBA" id="ARBA00023319"/>
    </source>
</evidence>
<feature type="domain" description="Fibronectin type-III" evidence="12">
    <location>
        <begin position="726"/>
        <end position="820"/>
    </location>
</feature>
<keyword evidence="8" id="KW-0325">Glycoprotein</keyword>
<comment type="similarity">
    <text evidence="2">Belongs to the immunoglobulin superfamily. DCC family.</text>
</comment>
<evidence type="ECO:0000256" key="7">
    <source>
        <dbReference type="ARBA" id="ARBA00023157"/>
    </source>
</evidence>
<feature type="region of interest" description="Disordered" evidence="10">
    <location>
        <begin position="1825"/>
        <end position="1848"/>
    </location>
</feature>
<evidence type="ECO:0000259" key="11">
    <source>
        <dbReference type="PROSITE" id="PS50835"/>
    </source>
</evidence>
<keyword evidence="6" id="KW-0472">Membrane</keyword>
<keyword evidence="3" id="KW-0812">Transmembrane</keyword>
<dbReference type="Pfam" id="PF06583">
    <property type="entry name" value="Neogenin_C"/>
    <property type="match status" value="1"/>
</dbReference>
<evidence type="ECO:0000256" key="10">
    <source>
        <dbReference type="SAM" id="MobiDB-lite"/>
    </source>
</evidence>
<dbReference type="OrthoDB" id="114660at2759"/>
<keyword evidence="14" id="KW-1185">Reference proteome</keyword>
<feature type="domain" description="Ig-like" evidence="11">
    <location>
        <begin position="1"/>
        <end position="71"/>
    </location>
</feature>
<dbReference type="Pfam" id="PF07679">
    <property type="entry name" value="I-set"/>
    <property type="match status" value="1"/>
</dbReference>
<dbReference type="InterPro" id="IPR003961">
    <property type="entry name" value="FN3_dom"/>
</dbReference>
<feature type="compositionally biased region" description="Pro residues" evidence="10">
    <location>
        <begin position="1825"/>
        <end position="1836"/>
    </location>
</feature>
<dbReference type="SUPFAM" id="SSF48726">
    <property type="entry name" value="Immunoglobulin"/>
    <property type="match status" value="4"/>
</dbReference>